<dbReference type="Gene3D" id="2.60.120.260">
    <property type="entry name" value="Galactose-binding domain-like"/>
    <property type="match status" value="1"/>
</dbReference>
<sequence length="76" mass="7988">MRTGSARRPGPARPGLRRGTGTAIGPRIDDGSGRADKHRVQIFVNGRNTGPYVSDVGPQQEFVILSGFLVQSPSGG</sequence>
<proteinExistence type="predicted"/>
<name>A0ABX6B6U5_9ACTN</name>
<keyword evidence="3" id="KW-1185">Reference proteome</keyword>
<protein>
    <submittedName>
        <fullName evidence="2">Uncharacterized protein</fullName>
    </submittedName>
</protein>
<gene>
    <name evidence="2" type="ORF">CP972_31720</name>
</gene>
<dbReference type="SUPFAM" id="SSF49785">
    <property type="entry name" value="Galactose-binding domain-like"/>
    <property type="match status" value="1"/>
</dbReference>
<reference evidence="2 3" key="1">
    <citation type="submission" date="2017-09" db="EMBL/GenBank/DDBJ databases">
        <authorList>
            <person name="Lee N."/>
            <person name="Cho B.-K."/>
        </authorList>
    </citation>
    <scope>NUCLEOTIDE SEQUENCE [LARGE SCALE GENOMIC DNA]</scope>
    <source>
        <strain evidence="2 3">ATCC 13879</strain>
    </source>
</reference>
<feature type="compositionally biased region" description="Low complexity" evidence="1">
    <location>
        <begin position="1"/>
        <end position="23"/>
    </location>
</feature>
<dbReference type="EMBL" id="CP023697">
    <property type="protein sequence ID" value="QEV09565.1"/>
    <property type="molecule type" value="Genomic_DNA"/>
</dbReference>
<evidence type="ECO:0000256" key="1">
    <source>
        <dbReference type="SAM" id="MobiDB-lite"/>
    </source>
</evidence>
<feature type="region of interest" description="Disordered" evidence="1">
    <location>
        <begin position="1"/>
        <end position="36"/>
    </location>
</feature>
<dbReference type="RefSeq" id="WP_055608155.1">
    <property type="nucleotide sequence ID" value="NZ_CP023697.1"/>
</dbReference>
<evidence type="ECO:0000313" key="3">
    <source>
        <dbReference type="Proteomes" id="UP000326041"/>
    </source>
</evidence>
<dbReference type="Proteomes" id="UP000326041">
    <property type="component" value="Chromosome"/>
</dbReference>
<accession>A0ABX6B6U5</accession>
<feature type="compositionally biased region" description="Basic and acidic residues" evidence="1">
    <location>
        <begin position="27"/>
        <end position="36"/>
    </location>
</feature>
<dbReference type="InterPro" id="IPR008979">
    <property type="entry name" value="Galactose-bd-like_sf"/>
</dbReference>
<organism evidence="2 3">
    <name type="scientific">Streptomyces prasinus</name>
    <dbReference type="NCBI Taxonomy" id="67345"/>
    <lineage>
        <taxon>Bacteria</taxon>
        <taxon>Bacillati</taxon>
        <taxon>Actinomycetota</taxon>
        <taxon>Actinomycetes</taxon>
        <taxon>Kitasatosporales</taxon>
        <taxon>Streptomycetaceae</taxon>
        <taxon>Streptomyces</taxon>
    </lineage>
</organism>
<dbReference type="GeneID" id="95539042"/>
<evidence type="ECO:0000313" key="2">
    <source>
        <dbReference type="EMBL" id="QEV09565.1"/>
    </source>
</evidence>